<dbReference type="EMBL" id="AABL01000088">
    <property type="protein sequence ID" value="EAA22676.1"/>
    <property type="molecule type" value="Genomic_DNA"/>
</dbReference>
<dbReference type="InParanoid" id="Q7RSP4"/>
<evidence type="ECO:0000313" key="1">
    <source>
        <dbReference type="EMBL" id="EAA22676.1"/>
    </source>
</evidence>
<dbReference type="Proteomes" id="UP000008553">
    <property type="component" value="Unassembled WGS sequence"/>
</dbReference>
<keyword evidence="2" id="KW-1185">Reference proteome</keyword>
<accession>Q7RSP4</accession>
<reference evidence="1 2" key="1">
    <citation type="journal article" date="2002" name="Nature">
        <title>Genome sequence and comparative analysis of the model rodent malaria parasite Plasmodium yoelii yoelii.</title>
        <authorList>
            <person name="Carlton J.M."/>
            <person name="Angiuoli S.V."/>
            <person name="Suh B.B."/>
            <person name="Kooij T.W."/>
            <person name="Pertea M."/>
            <person name="Silva J.C."/>
            <person name="Ermolaeva M.D."/>
            <person name="Allen J.E."/>
            <person name="Selengut J.D."/>
            <person name="Koo H.L."/>
            <person name="Peterson J.D."/>
            <person name="Pop M."/>
            <person name="Kosack D.S."/>
            <person name="Shumway M.F."/>
            <person name="Bidwell S.L."/>
            <person name="Shallom S.J."/>
            <person name="van Aken S.E."/>
            <person name="Riedmuller S.B."/>
            <person name="Feldblyum T.V."/>
            <person name="Cho J.K."/>
            <person name="Quackenbush J."/>
            <person name="Sedegah M."/>
            <person name="Shoaibi A."/>
            <person name="Cummings L.M."/>
            <person name="Florens L."/>
            <person name="Yates J.R."/>
            <person name="Raine J.D."/>
            <person name="Sinden R.E."/>
            <person name="Harris M.A."/>
            <person name="Cunningham D.A."/>
            <person name="Preiser P.R."/>
            <person name="Bergman L.W."/>
            <person name="Vaidya A.B."/>
            <person name="van Lin L.H."/>
            <person name="Janse C.J."/>
            <person name="Waters A.P."/>
            <person name="Smith H.O."/>
            <person name="White O.R."/>
            <person name="Salzberg S.L."/>
            <person name="Venter J.C."/>
            <person name="Fraser C.M."/>
            <person name="Hoffman S.L."/>
            <person name="Gardner M.J."/>
            <person name="Carucci D.J."/>
        </authorList>
    </citation>
    <scope>NUCLEOTIDE SEQUENCE [LARGE SCALE GENOMIC DNA]</scope>
    <source>
        <strain evidence="1 2">17XNL</strain>
    </source>
</reference>
<dbReference type="PaxDb" id="73239-Q7RSP4"/>
<comment type="caution">
    <text evidence="1">The sequence shown here is derived from an EMBL/GenBank/DDBJ whole genome shotgun (WGS) entry which is preliminary data.</text>
</comment>
<protein>
    <submittedName>
        <fullName evidence="1">Uncharacterized protein</fullName>
    </submittedName>
</protein>
<dbReference type="AlphaFoldDB" id="Q7RSP4"/>
<organism evidence="1 2">
    <name type="scientific">Plasmodium yoelii yoelii</name>
    <dbReference type="NCBI Taxonomy" id="73239"/>
    <lineage>
        <taxon>Eukaryota</taxon>
        <taxon>Sar</taxon>
        <taxon>Alveolata</taxon>
        <taxon>Apicomplexa</taxon>
        <taxon>Aconoidasida</taxon>
        <taxon>Haemosporida</taxon>
        <taxon>Plasmodiidae</taxon>
        <taxon>Plasmodium</taxon>
        <taxon>Plasmodium (Vinckeia)</taxon>
    </lineage>
</organism>
<gene>
    <name evidence="1" type="ORF">PY00311</name>
</gene>
<evidence type="ECO:0000313" key="2">
    <source>
        <dbReference type="Proteomes" id="UP000008553"/>
    </source>
</evidence>
<name>Q7RSP4_PLAYO</name>
<proteinExistence type="predicted"/>
<sequence>MGNMVCGLFHIILFPFWLHILTF</sequence>